<keyword evidence="7" id="KW-0472">Membrane</keyword>
<keyword evidence="4" id="KW-0808">Transferase</keyword>
<keyword evidence="6" id="KW-0418">Kinase</keyword>
<organism evidence="9">
    <name type="scientific">bioreactor metagenome</name>
    <dbReference type="NCBI Taxonomy" id="1076179"/>
    <lineage>
        <taxon>unclassified sequences</taxon>
        <taxon>metagenomes</taxon>
        <taxon>ecological metagenomes</taxon>
    </lineage>
</organism>
<dbReference type="NCBIfam" id="TIGR00830">
    <property type="entry name" value="PTBA"/>
    <property type="match status" value="1"/>
</dbReference>
<keyword evidence="2" id="KW-0813">Transport</keyword>
<dbReference type="Pfam" id="PF00358">
    <property type="entry name" value="PTS_EIIA_1"/>
    <property type="match status" value="1"/>
</dbReference>
<evidence type="ECO:0000256" key="5">
    <source>
        <dbReference type="ARBA" id="ARBA00022683"/>
    </source>
</evidence>
<accession>A0A645E506</accession>
<protein>
    <recommendedName>
        <fullName evidence="8">PTS EIIA type-1 domain-containing protein</fullName>
    </recommendedName>
</protein>
<keyword evidence="5" id="KW-0598">Phosphotransferase system</keyword>
<comment type="caution">
    <text evidence="9">The sequence shown here is derived from an EMBL/GenBank/DDBJ whole genome shotgun (WGS) entry which is preliminary data.</text>
</comment>
<name>A0A645E506_9ZZZZ</name>
<dbReference type="Gene3D" id="2.70.70.10">
    <property type="entry name" value="Glucose Permease (Domain IIA)"/>
    <property type="match status" value="1"/>
</dbReference>
<evidence type="ECO:0000256" key="6">
    <source>
        <dbReference type="ARBA" id="ARBA00022777"/>
    </source>
</evidence>
<evidence type="ECO:0000256" key="4">
    <source>
        <dbReference type="ARBA" id="ARBA00022679"/>
    </source>
</evidence>
<evidence type="ECO:0000313" key="9">
    <source>
        <dbReference type="EMBL" id="MPM96874.1"/>
    </source>
</evidence>
<keyword evidence="3" id="KW-0762">Sugar transport</keyword>
<dbReference type="PROSITE" id="PS51093">
    <property type="entry name" value="PTS_EIIA_TYPE_1"/>
    <property type="match status" value="1"/>
</dbReference>
<dbReference type="FunFam" id="2.70.70.10:FF:000001">
    <property type="entry name" value="PTS system glucose-specific IIA component"/>
    <property type="match status" value="1"/>
</dbReference>
<dbReference type="PANTHER" id="PTHR45008">
    <property type="entry name" value="PTS SYSTEM GLUCOSE-SPECIFIC EIIA COMPONENT"/>
    <property type="match status" value="1"/>
</dbReference>
<feature type="domain" description="PTS EIIA type-1" evidence="8">
    <location>
        <begin position="132"/>
        <end position="236"/>
    </location>
</feature>
<evidence type="ECO:0000256" key="3">
    <source>
        <dbReference type="ARBA" id="ARBA00022597"/>
    </source>
</evidence>
<dbReference type="GO" id="GO:0016301">
    <property type="term" value="F:kinase activity"/>
    <property type="evidence" value="ECO:0007669"/>
    <property type="project" value="UniProtKB-KW"/>
</dbReference>
<dbReference type="InterPro" id="IPR011055">
    <property type="entry name" value="Dup_hybrid_motif"/>
</dbReference>
<dbReference type="GO" id="GO:0005737">
    <property type="term" value="C:cytoplasm"/>
    <property type="evidence" value="ECO:0007669"/>
    <property type="project" value="UniProtKB-SubCell"/>
</dbReference>
<proteinExistence type="predicted"/>
<dbReference type="GO" id="GO:0009401">
    <property type="term" value="P:phosphoenolpyruvate-dependent sugar phosphotransferase system"/>
    <property type="evidence" value="ECO:0007669"/>
    <property type="project" value="UniProtKB-KW"/>
</dbReference>
<dbReference type="EMBL" id="VSSQ01043208">
    <property type="protein sequence ID" value="MPM96874.1"/>
    <property type="molecule type" value="Genomic_DNA"/>
</dbReference>
<dbReference type="AlphaFoldDB" id="A0A645E506"/>
<feature type="transmembrane region" description="Helical" evidence="7">
    <location>
        <begin position="38"/>
        <end position="57"/>
    </location>
</feature>
<sequence length="281" mass="28784">MLVGCFLGGLITGIGGGLKTSAFVFTSLLTIPAFNNIGLYALSIGVAFFTAMILVIISDYRTPEQKAQAAAIREAEATIHEAAVEAAAVQTPAVEAATAGGRPIKPAMRPGAITQIGSPLDGTVMPLEQIPDPVFSRGTVGAGVGILPIGDTVVSPAPGKILVAHETGHAFGIRLDSGIELLIHVGIDTVNMEGRGFDVKVKTGDRVEAGTPLVTFDRKVIEEEGYSLVTPVLVTNGKKFGPIAQAISGEVTIGTPVIIVNAKAPEPTDETAPATVGVAAE</sequence>
<dbReference type="SUPFAM" id="SSF51261">
    <property type="entry name" value="Duplicated hybrid motif"/>
    <property type="match status" value="1"/>
</dbReference>
<keyword evidence="7" id="KW-1133">Transmembrane helix</keyword>
<reference evidence="9" key="1">
    <citation type="submission" date="2019-08" db="EMBL/GenBank/DDBJ databases">
        <authorList>
            <person name="Kucharzyk K."/>
            <person name="Murdoch R.W."/>
            <person name="Higgins S."/>
            <person name="Loffler F."/>
        </authorList>
    </citation>
    <scope>NUCLEOTIDE SEQUENCE</scope>
</reference>
<evidence type="ECO:0000256" key="1">
    <source>
        <dbReference type="ARBA" id="ARBA00004496"/>
    </source>
</evidence>
<dbReference type="PROSITE" id="PS00371">
    <property type="entry name" value="PTS_EIIA_TYPE_1_HIS"/>
    <property type="match status" value="1"/>
</dbReference>
<evidence type="ECO:0000256" key="7">
    <source>
        <dbReference type="SAM" id="Phobius"/>
    </source>
</evidence>
<keyword evidence="7" id="KW-0812">Transmembrane</keyword>
<dbReference type="InterPro" id="IPR001127">
    <property type="entry name" value="PTS_EIIA_1_perm"/>
</dbReference>
<evidence type="ECO:0000259" key="8">
    <source>
        <dbReference type="PROSITE" id="PS51093"/>
    </source>
</evidence>
<comment type="subcellular location">
    <subcellularLocation>
        <location evidence="1">Cytoplasm</location>
    </subcellularLocation>
</comment>
<evidence type="ECO:0000256" key="2">
    <source>
        <dbReference type="ARBA" id="ARBA00022448"/>
    </source>
</evidence>
<dbReference type="InterPro" id="IPR050890">
    <property type="entry name" value="PTS_EIIA_component"/>
</dbReference>
<gene>
    <name evidence="9" type="ORF">SDC9_144039</name>
</gene>
<dbReference type="PANTHER" id="PTHR45008:SF1">
    <property type="entry name" value="PTS SYSTEM GLUCOSE-SPECIFIC EIIA COMPONENT"/>
    <property type="match status" value="1"/>
</dbReference>